<feature type="region of interest" description="Disordered" evidence="1">
    <location>
        <begin position="337"/>
        <end position="362"/>
    </location>
</feature>
<dbReference type="CDD" id="cd08389">
    <property type="entry name" value="C2A_Synaptotagmin-14_16"/>
    <property type="match status" value="1"/>
</dbReference>
<dbReference type="InterPro" id="IPR000008">
    <property type="entry name" value="C2_dom"/>
</dbReference>
<evidence type="ECO:0000256" key="2">
    <source>
        <dbReference type="SAM" id="Phobius"/>
    </source>
</evidence>
<dbReference type="PROSITE" id="PS50004">
    <property type="entry name" value="C2"/>
    <property type="match status" value="2"/>
</dbReference>
<sequence length="533" mass="58865">SQYHGSGLRDKRKAVVNYSRSLRRDRIAGCFNAFDTSMTRTATVREKDLILPVEATAFLGAVAGFVVLLLALFLYLSRKWCFTPPSTTTLFGGVCVPLCESNNVSTSQIAKNIETSSDSEEDVLRRLNSHSHPPPDTLTIQAEDGPTILDAGTTSSSCTEEHSPTDQQQCVVEVGASGIILDSREQEVEVEQNGSTTNDVITTMGTITEEVGSLEVAFLYDAPMREMTVHVLQGRNYPEGIGGSQVRLVLLPSKKQRRKTRVRQGTSPQYMESFLLPRVNPEDVNAMGVRLRVYLWGGRMRRERLLGEARVSFDQINLQLETTLWLTLQPPPFSSVQDWGTTSSLTRSDSTGSQQSVQSYASPTARVPSYASHIVPPYGSSMKGGSVAEILIGLAYNGTTGRLSVEIIKGSHFRGGGGNDTKPPDTYVKLALVDSNGHEMERSKTGLKRAQPNPLYKETFIFQVALFQLGDVTLFLSVYNRRRGGMGRKGREMIGWLSLGLNSSGSEELQHWNDMRAARQPTQVQRWHSLLRP</sequence>
<name>A0A833RXS4_9HYME</name>
<proteinExistence type="predicted"/>
<keyword evidence="2" id="KW-0472">Membrane</keyword>
<feature type="domain" description="C2" evidence="3">
    <location>
        <begin position="210"/>
        <end position="326"/>
    </location>
</feature>
<dbReference type="AlphaFoldDB" id="A0A833RXS4"/>
<dbReference type="GO" id="GO:0005543">
    <property type="term" value="F:phospholipid binding"/>
    <property type="evidence" value="ECO:0007669"/>
    <property type="project" value="TreeGrafter"/>
</dbReference>
<keyword evidence="2" id="KW-0812">Transmembrane</keyword>
<evidence type="ECO:0000313" key="5">
    <source>
        <dbReference type="Proteomes" id="UP000655588"/>
    </source>
</evidence>
<evidence type="ECO:0000313" key="4">
    <source>
        <dbReference type="EMBL" id="KAF3425430.1"/>
    </source>
</evidence>
<accession>A0A833RXS4</accession>
<feature type="domain" description="C2" evidence="3">
    <location>
        <begin position="386"/>
        <end position="528"/>
    </location>
</feature>
<feature type="transmembrane region" description="Helical" evidence="2">
    <location>
        <begin position="55"/>
        <end position="76"/>
    </location>
</feature>
<dbReference type="Proteomes" id="UP000655588">
    <property type="component" value="Unassembled WGS sequence"/>
</dbReference>
<reference evidence="4" key="1">
    <citation type="submission" date="2019-11" db="EMBL/GenBank/DDBJ databases">
        <title>The nuclear and mitochondrial genomes of Frieseomelitta varia - a highly eusocial stingless bee (Meliponini) with a permanently sterile worker caste.</title>
        <authorList>
            <person name="Freitas F.C.P."/>
            <person name="Lourenco A.P."/>
            <person name="Nunes F.M.F."/>
            <person name="Paschoal A.R."/>
            <person name="Abreu F.C.P."/>
            <person name="Barbin F.O."/>
            <person name="Bataglia L."/>
            <person name="Cardoso-Junior C.A.M."/>
            <person name="Cervoni M.S."/>
            <person name="Silva S.R."/>
            <person name="Dalarmi F."/>
            <person name="Del Lama M.A."/>
            <person name="Depintor T.S."/>
            <person name="Ferreira K.M."/>
            <person name="Goria P.S."/>
            <person name="Jaskot M.C."/>
            <person name="Lago D.C."/>
            <person name="Luna-Lucena D."/>
            <person name="Moda L.M."/>
            <person name="Nascimento L."/>
            <person name="Pedrino M."/>
            <person name="Rabico F.O."/>
            <person name="Sanches F.C."/>
            <person name="Santos D.E."/>
            <person name="Santos C.G."/>
            <person name="Vieira J."/>
            <person name="Lopes T.F."/>
            <person name="Barchuk A.R."/>
            <person name="Hartfelder K."/>
            <person name="Simoes Z.L.P."/>
            <person name="Bitondi M.M.G."/>
            <person name="Pinheiro D.G."/>
        </authorList>
    </citation>
    <scope>NUCLEOTIDE SEQUENCE</scope>
    <source>
        <strain evidence="4">USP_RPSP 00005682</strain>
        <tissue evidence="4">Whole individual</tissue>
    </source>
</reference>
<keyword evidence="2" id="KW-1133">Transmembrane helix</keyword>
<dbReference type="SMART" id="SM00239">
    <property type="entry name" value="C2"/>
    <property type="match status" value="2"/>
</dbReference>
<dbReference type="PANTHER" id="PTHR46129:SF2">
    <property type="entry name" value="SYNAPTOTAGMIN 14, ISOFORM D"/>
    <property type="match status" value="1"/>
</dbReference>
<evidence type="ECO:0000259" key="3">
    <source>
        <dbReference type="PROSITE" id="PS50004"/>
    </source>
</evidence>
<dbReference type="Gene3D" id="2.60.40.150">
    <property type="entry name" value="C2 domain"/>
    <property type="match status" value="2"/>
</dbReference>
<evidence type="ECO:0000256" key="1">
    <source>
        <dbReference type="SAM" id="MobiDB-lite"/>
    </source>
</evidence>
<dbReference type="PANTHER" id="PTHR46129">
    <property type="entry name" value="SYNAPTOTAGMIN 14, ISOFORM D"/>
    <property type="match status" value="1"/>
</dbReference>
<organism evidence="4 5">
    <name type="scientific">Frieseomelitta varia</name>
    <dbReference type="NCBI Taxonomy" id="561572"/>
    <lineage>
        <taxon>Eukaryota</taxon>
        <taxon>Metazoa</taxon>
        <taxon>Ecdysozoa</taxon>
        <taxon>Arthropoda</taxon>
        <taxon>Hexapoda</taxon>
        <taxon>Insecta</taxon>
        <taxon>Pterygota</taxon>
        <taxon>Neoptera</taxon>
        <taxon>Endopterygota</taxon>
        <taxon>Hymenoptera</taxon>
        <taxon>Apocrita</taxon>
        <taxon>Aculeata</taxon>
        <taxon>Apoidea</taxon>
        <taxon>Anthophila</taxon>
        <taxon>Apidae</taxon>
        <taxon>Frieseomelitta</taxon>
    </lineage>
</organism>
<feature type="non-terminal residue" evidence="4">
    <location>
        <position position="1"/>
    </location>
</feature>
<dbReference type="InterPro" id="IPR035892">
    <property type="entry name" value="C2_domain_sf"/>
</dbReference>
<dbReference type="InterPro" id="IPR043541">
    <property type="entry name" value="SYT14/14L/16"/>
</dbReference>
<dbReference type="EMBL" id="WNWW01000387">
    <property type="protein sequence ID" value="KAF3425430.1"/>
    <property type="molecule type" value="Genomic_DNA"/>
</dbReference>
<dbReference type="SUPFAM" id="SSF49562">
    <property type="entry name" value="C2 domain (Calcium/lipid-binding domain, CaLB)"/>
    <property type="match status" value="2"/>
</dbReference>
<gene>
    <name evidence="4" type="ORF">E2986_06416</name>
</gene>
<keyword evidence="5" id="KW-1185">Reference proteome</keyword>
<protein>
    <recommendedName>
        <fullName evidence="3">C2 domain-containing protein</fullName>
    </recommendedName>
</protein>
<dbReference type="Pfam" id="PF00168">
    <property type="entry name" value="C2"/>
    <property type="match status" value="2"/>
</dbReference>
<comment type="caution">
    <text evidence="4">The sequence shown here is derived from an EMBL/GenBank/DDBJ whole genome shotgun (WGS) entry which is preliminary data.</text>
</comment>